<dbReference type="PANTHER" id="PTHR30026:SF20">
    <property type="entry name" value="OUTER MEMBRANE PROTEIN TOLC"/>
    <property type="match status" value="1"/>
</dbReference>
<keyword evidence="4" id="KW-1134">Transmembrane beta strand</keyword>
<evidence type="ECO:0000256" key="8">
    <source>
        <dbReference type="SAM" id="SignalP"/>
    </source>
</evidence>
<organism evidence="9 10">
    <name type="scientific">Candidatus Thiothrix phosphatis</name>
    <dbReference type="NCBI Taxonomy" id="3112415"/>
    <lineage>
        <taxon>Bacteria</taxon>
        <taxon>Pseudomonadati</taxon>
        <taxon>Pseudomonadota</taxon>
        <taxon>Gammaproteobacteria</taxon>
        <taxon>Thiotrichales</taxon>
        <taxon>Thiotrichaceae</taxon>
        <taxon>Thiothrix</taxon>
    </lineage>
</organism>
<sequence length="444" mass="50066">MKTYIYGVVLMPCLLFGVSAKAENLLQVYEAALAHDTTLQSADINYKIAEENRRKAISAFQPKVDVSASPYHADGSGAVSGAAIGYGVTVRKPLWDHAADIDRTAAASEVSAADNLYQDSRQKLFLNVASAYLDFLATAHDLKLIRKERDVRAEELQILERQYQQQNATITDLHELQAYQDTIDVRVVEAEDRLEGQRTRLFRLSGENYQALDDLREGWLEQFAPQRKAEYWQDAALKHNKPIQDALYQVQIAQSRLDAVRAGSDPTVNLVMQHNGDHYYQDNLGDRSDNRIGLEFNMNVYDGGRTESSVRKAKLELEQAQVNLTAQQDTVRQQVADAYRAVLGDYKRIRLYQKLLESSREALQTTREGRSLGSRTMTDVLLAQEKVFQAERDYLEIQYAYLLGLMKLEQTAGTFDLETLKSINAWASSSRQPGEEVAGMVGKP</sequence>
<feature type="chain" id="PRO_5046433818" evidence="8">
    <location>
        <begin position="23"/>
        <end position="444"/>
    </location>
</feature>
<evidence type="ECO:0000256" key="4">
    <source>
        <dbReference type="ARBA" id="ARBA00022452"/>
    </source>
</evidence>
<dbReference type="InterPro" id="IPR003423">
    <property type="entry name" value="OMP_efflux"/>
</dbReference>
<evidence type="ECO:0000256" key="2">
    <source>
        <dbReference type="ARBA" id="ARBA00007613"/>
    </source>
</evidence>
<dbReference type="Proteomes" id="UP001308005">
    <property type="component" value="Unassembled WGS sequence"/>
</dbReference>
<proteinExistence type="inferred from homology"/>
<dbReference type="InterPro" id="IPR051906">
    <property type="entry name" value="TolC-like"/>
</dbReference>
<keyword evidence="6" id="KW-0472">Membrane</keyword>
<keyword evidence="7" id="KW-0998">Cell outer membrane</keyword>
<reference evidence="10" key="1">
    <citation type="submission" date="2023-07" db="EMBL/GenBank/DDBJ databases">
        <title>The carbon used by Thiothrix.</title>
        <authorList>
            <person name="Chen L."/>
        </authorList>
    </citation>
    <scope>NUCLEOTIDE SEQUENCE [LARGE SCALE GENOMIC DNA]</scope>
</reference>
<keyword evidence="5" id="KW-0812">Transmembrane</keyword>
<name>A0ABU6CV00_9GAMM</name>
<dbReference type="PANTHER" id="PTHR30026">
    <property type="entry name" value="OUTER MEMBRANE PROTEIN TOLC"/>
    <property type="match status" value="1"/>
</dbReference>
<feature type="signal peptide" evidence="8">
    <location>
        <begin position="1"/>
        <end position="22"/>
    </location>
</feature>
<keyword evidence="10" id="KW-1185">Reference proteome</keyword>
<accession>A0ABU6CV00</accession>
<dbReference type="RefSeq" id="WP_324693176.1">
    <property type="nucleotide sequence ID" value="NZ_JAYMYJ010000029.1"/>
</dbReference>
<comment type="similarity">
    <text evidence="2">Belongs to the outer membrane factor (OMF) (TC 1.B.17) family.</text>
</comment>
<evidence type="ECO:0000256" key="6">
    <source>
        <dbReference type="ARBA" id="ARBA00023136"/>
    </source>
</evidence>
<protein>
    <submittedName>
        <fullName evidence="9">TolC family protein</fullName>
    </submittedName>
</protein>
<reference evidence="9 10" key="2">
    <citation type="submission" date="2024-01" db="EMBL/GenBank/DDBJ databases">
        <authorList>
            <person name="Xie X."/>
        </authorList>
    </citation>
    <scope>NUCLEOTIDE SEQUENCE [LARGE SCALE GENOMIC DNA]</scope>
    <source>
        <strain evidence="9">SCUT-1</strain>
    </source>
</reference>
<keyword evidence="8" id="KW-0732">Signal</keyword>
<gene>
    <name evidence="9" type="ORF">VSS37_03090</name>
</gene>
<evidence type="ECO:0000313" key="9">
    <source>
        <dbReference type="EMBL" id="MEB4589954.1"/>
    </source>
</evidence>
<keyword evidence="3" id="KW-0813">Transport</keyword>
<evidence type="ECO:0000256" key="1">
    <source>
        <dbReference type="ARBA" id="ARBA00004442"/>
    </source>
</evidence>
<comment type="caution">
    <text evidence="9">The sequence shown here is derived from an EMBL/GenBank/DDBJ whole genome shotgun (WGS) entry which is preliminary data.</text>
</comment>
<evidence type="ECO:0000256" key="3">
    <source>
        <dbReference type="ARBA" id="ARBA00022448"/>
    </source>
</evidence>
<evidence type="ECO:0000313" key="10">
    <source>
        <dbReference type="Proteomes" id="UP001308005"/>
    </source>
</evidence>
<dbReference type="Pfam" id="PF02321">
    <property type="entry name" value="OEP"/>
    <property type="match status" value="2"/>
</dbReference>
<evidence type="ECO:0000256" key="5">
    <source>
        <dbReference type="ARBA" id="ARBA00022692"/>
    </source>
</evidence>
<comment type="subcellular location">
    <subcellularLocation>
        <location evidence="1">Cell outer membrane</location>
    </subcellularLocation>
</comment>
<dbReference type="SUPFAM" id="SSF56954">
    <property type="entry name" value="Outer membrane efflux proteins (OEP)"/>
    <property type="match status" value="1"/>
</dbReference>
<dbReference type="Gene3D" id="1.20.1600.10">
    <property type="entry name" value="Outer membrane efflux proteins (OEP)"/>
    <property type="match status" value="1"/>
</dbReference>
<dbReference type="EMBL" id="JAYMYJ010000029">
    <property type="protein sequence ID" value="MEB4589954.1"/>
    <property type="molecule type" value="Genomic_DNA"/>
</dbReference>
<evidence type="ECO:0000256" key="7">
    <source>
        <dbReference type="ARBA" id="ARBA00023237"/>
    </source>
</evidence>